<keyword evidence="4" id="KW-0552">Olfaction</keyword>
<keyword evidence="11" id="KW-1185">Reference proteome</keyword>
<dbReference type="SUPFAM" id="SSF81321">
    <property type="entry name" value="Family A G protein-coupled receptor-like"/>
    <property type="match status" value="1"/>
</dbReference>
<evidence type="ECO:0000256" key="8">
    <source>
        <dbReference type="SAM" id="Phobius"/>
    </source>
</evidence>
<dbReference type="AlphaFoldDB" id="A0A8T2KBL5"/>
<feature type="transmembrane region" description="Helical" evidence="8">
    <location>
        <begin position="15"/>
        <end position="43"/>
    </location>
</feature>
<evidence type="ECO:0000256" key="6">
    <source>
        <dbReference type="ARBA" id="ARBA00023136"/>
    </source>
</evidence>
<dbReference type="PANTHER" id="PTHR26450:SF431">
    <property type="entry name" value="OLFACTORY RECEPTOR 52E8-LIKE"/>
    <property type="match status" value="1"/>
</dbReference>
<evidence type="ECO:0000256" key="4">
    <source>
        <dbReference type="ARBA" id="ARBA00022725"/>
    </source>
</evidence>
<dbReference type="EMBL" id="JAACNH010000002">
    <property type="protein sequence ID" value="KAG8452767.1"/>
    <property type="molecule type" value="Genomic_DNA"/>
</dbReference>
<dbReference type="PROSITE" id="PS50262">
    <property type="entry name" value="G_PROTEIN_RECEP_F1_2"/>
    <property type="match status" value="1"/>
</dbReference>
<dbReference type="InterPro" id="IPR050402">
    <property type="entry name" value="OR51/52/56-like"/>
</dbReference>
<dbReference type="GO" id="GO:0005886">
    <property type="term" value="C:plasma membrane"/>
    <property type="evidence" value="ECO:0007669"/>
    <property type="project" value="TreeGrafter"/>
</dbReference>
<dbReference type="Pfam" id="PF13853">
    <property type="entry name" value="7tm_4"/>
    <property type="match status" value="1"/>
</dbReference>
<name>A0A8T2KBL5_9PIPI</name>
<keyword evidence="7" id="KW-0807">Transducer</keyword>
<sequence>MPKFLSLFWPDLSQISLAGCLLQMYSINFSIVIGSGLVLGMALDRFVAISRPLHNHQVVTKHFLIWVNGINAARGFLLVSPIVLSLIKVDFCRSNTILSFACENMGLLNLGCGDISRLQVIGLVVRISVPVLDGGILLISYMKILYAAMKLVSGKAQDKAFSTCGTHLVMAFVIYSCELSSSIVYRISWTVSVNV</sequence>
<proteinExistence type="predicted"/>
<feature type="domain" description="G-protein coupled receptors family 1 profile" evidence="9">
    <location>
        <begin position="1"/>
        <end position="195"/>
    </location>
</feature>
<evidence type="ECO:0000256" key="3">
    <source>
        <dbReference type="ARBA" id="ARBA00022692"/>
    </source>
</evidence>
<dbReference type="Gene3D" id="1.20.1070.10">
    <property type="entry name" value="Rhodopsin 7-helix transmembrane proteins"/>
    <property type="match status" value="1"/>
</dbReference>
<dbReference type="Proteomes" id="UP000812440">
    <property type="component" value="Chromosome 2"/>
</dbReference>
<dbReference type="InterPro" id="IPR000276">
    <property type="entry name" value="GPCR_Rhodpsn"/>
</dbReference>
<keyword evidence="6 8" id="KW-0472">Membrane</keyword>
<evidence type="ECO:0000313" key="11">
    <source>
        <dbReference type="Proteomes" id="UP000812440"/>
    </source>
</evidence>
<evidence type="ECO:0000256" key="7">
    <source>
        <dbReference type="ARBA" id="ARBA00023224"/>
    </source>
</evidence>
<feature type="transmembrane region" description="Helical" evidence="8">
    <location>
        <begin position="63"/>
        <end position="87"/>
    </location>
</feature>
<dbReference type="PRINTS" id="PR00245">
    <property type="entry name" value="OLFACTORYR"/>
</dbReference>
<dbReference type="InterPro" id="IPR000725">
    <property type="entry name" value="Olfact_rcpt"/>
</dbReference>
<gene>
    <name evidence="10" type="ORF">GDO86_004526</name>
</gene>
<organism evidence="10 11">
    <name type="scientific">Hymenochirus boettgeri</name>
    <name type="common">Congo dwarf clawed frog</name>
    <dbReference type="NCBI Taxonomy" id="247094"/>
    <lineage>
        <taxon>Eukaryota</taxon>
        <taxon>Metazoa</taxon>
        <taxon>Chordata</taxon>
        <taxon>Craniata</taxon>
        <taxon>Vertebrata</taxon>
        <taxon>Euteleostomi</taxon>
        <taxon>Amphibia</taxon>
        <taxon>Batrachia</taxon>
        <taxon>Anura</taxon>
        <taxon>Pipoidea</taxon>
        <taxon>Pipidae</taxon>
        <taxon>Pipinae</taxon>
        <taxon>Hymenochirus</taxon>
    </lineage>
</organism>
<evidence type="ECO:0000256" key="1">
    <source>
        <dbReference type="ARBA" id="ARBA00004141"/>
    </source>
</evidence>
<evidence type="ECO:0000313" key="10">
    <source>
        <dbReference type="EMBL" id="KAG8452767.1"/>
    </source>
</evidence>
<dbReference type="PROSITE" id="PS00237">
    <property type="entry name" value="G_PROTEIN_RECEP_F1_1"/>
    <property type="match status" value="1"/>
</dbReference>
<dbReference type="PANTHER" id="PTHR26450">
    <property type="entry name" value="OLFACTORY RECEPTOR 56B1-RELATED"/>
    <property type="match status" value="1"/>
</dbReference>
<keyword evidence="5 8" id="KW-1133">Transmembrane helix</keyword>
<accession>A0A8T2KBL5</accession>
<dbReference type="OrthoDB" id="5969463at2759"/>
<keyword evidence="2" id="KW-0716">Sensory transduction</keyword>
<dbReference type="InterPro" id="IPR017452">
    <property type="entry name" value="GPCR_Rhodpsn_7TM"/>
</dbReference>
<reference evidence="10" key="1">
    <citation type="thesis" date="2020" institute="ProQuest LLC" country="789 East Eisenhower Parkway, Ann Arbor, MI, USA">
        <title>Comparative Genomics and Chromosome Evolution.</title>
        <authorList>
            <person name="Mudd A.B."/>
        </authorList>
    </citation>
    <scope>NUCLEOTIDE SEQUENCE</scope>
    <source>
        <strain evidence="10">Female2</strain>
        <tissue evidence="10">Blood</tissue>
    </source>
</reference>
<keyword evidence="3 8" id="KW-0812">Transmembrane</keyword>
<dbReference type="GO" id="GO:0004930">
    <property type="term" value="F:G protein-coupled receptor activity"/>
    <property type="evidence" value="ECO:0007669"/>
    <property type="project" value="InterPro"/>
</dbReference>
<evidence type="ECO:0000259" key="9">
    <source>
        <dbReference type="PROSITE" id="PS50262"/>
    </source>
</evidence>
<comment type="caution">
    <text evidence="10">The sequence shown here is derived from an EMBL/GenBank/DDBJ whole genome shotgun (WGS) entry which is preliminary data.</text>
</comment>
<evidence type="ECO:0000256" key="2">
    <source>
        <dbReference type="ARBA" id="ARBA00022606"/>
    </source>
</evidence>
<dbReference type="GO" id="GO:0004984">
    <property type="term" value="F:olfactory receptor activity"/>
    <property type="evidence" value="ECO:0007669"/>
    <property type="project" value="InterPro"/>
</dbReference>
<comment type="subcellular location">
    <subcellularLocation>
        <location evidence="1">Membrane</location>
        <topology evidence="1">Multi-pass membrane protein</topology>
    </subcellularLocation>
</comment>
<protein>
    <recommendedName>
        <fullName evidence="9">G-protein coupled receptors family 1 profile domain-containing protein</fullName>
    </recommendedName>
</protein>
<evidence type="ECO:0000256" key="5">
    <source>
        <dbReference type="ARBA" id="ARBA00022989"/>
    </source>
</evidence>